<dbReference type="AlphaFoldDB" id="A0A4S8NU73"/>
<protein>
    <submittedName>
        <fullName evidence="2">Uncharacterized protein</fullName>
    </submittedName>
</protein>
<accession>A0A4S8NU73</accession>
<evidence type="ECO:0000256" key="1">
    <source>
        <dbReference type="SAM" id="SignalP"/>
    </source>
</evidence>
<reference evidence="2 3" key="1">
    <citation type="submission" date="2019-04" db="EMBL/GenBank/DDBJ databases">
        <title>Genome sequence of strain shin9-1.</title>
        <authorList>
            <person name="Gao J."/>
            <person name="Sun J."/>
        </authorList>
    </citation>
    <scope>NUCLEOTIDE SEQUENCE [LARGE SCALE GENOMIC DNA]</scope>
    <source>
        <strain evidence="3">shin9-1</strain>
    </source>
</reference>
<dbReference type="Proteomes" id="UP000308828">
    <property type="component" value="Unassembled WGS sequence"/>
</dbReference>
<dbReference type="OrthoDB" id="8081243at2"/>
<sequence>MANSVRVSGLVAATLALSVAGASANERYSATDIREDIIGKRIYLATPFGGEFPLNYRPNGVVDGSGEALGLGRFAKPDDKGRWWIRGNRLCQQFTSWYKGAPMCFELIRTGERTLKWIRDNGQTGTARIGNNI</sequence>
<gene>
    <name evidence="2" type="ORF">FAA97_19655</name>
</gene>
<keyword evidence="1" id="KW-0732">Signal</keyword>
<organism evidence="2 3">
    <name type="scientific">Peteryoungia ipomoeae</name>
    <dbReference type="NCBI Taxonomy" id="1210932"/>
    <lineage>
        <taxon>Bacteria</taxon>
        <taxon>Pseudomonadati</taxon>
        <taxon>Pseudomonadota</taxon>
        <taxon>Alphaproteobacteria</taxon>
        <taxon>Hyphomicrobiales</taxon>
        <taxon>Rhizobiaceae</taxon>
        <taxon>Peteryoungia</taxon>
    </lineage>
</organism>
<comment type="caution">
    <text evidence="2">The sequence shown here is derived from an EMBL/GenBank/DDBJ whole genome shotgun (WGS) entry which is preliminary data.</text>
</comment>
<dbReference type="EMBL" id="STGV01000008">
    <property type="protein sequence ID" value="THV20255.1"/>
    <property type="molecule type" value="Genomic_DNA"/>
</dbReference>
<evidence type="ECO:0000313" key="3">
    <source>
        <dbReference type="Proteomes" id="UP000308828"/>
    </source>
</evidence>
<dbReference type="RefSeq" id="WP_136600271.1">
    <property type="nucleotide sequence ID" value="NZ_STGV01000008.1"/>
</dbReference>
<name>A0A4S8NU73_9HYPH</name>
<proteinExistence type="predicted"/>
<evidence type="ECO:0000313" key="2">
    <source>
        <dbReference type="EMBL" id="THV20255.1"/>
    </source>
</evidence>
<keyword evidence="3" id="KW-1185">Reference proteome</keyword>
<feature type="chain" id="PRO_5020711849" evidence="1">
    <location>
        <begin position="25"/>
        <end position="133"/>
    </location>
</feature>
<feature type="signal peptide" evidence="1">
    <location>
        <begin position="1"/>
        <end position="24"/>
    </location>
</feature>